<evidence type="ECO:0000256" key="5">
    <source>
        <dbReference type="ARBA" id="ARBA00022825"/>
    </source>
</evidence>
<dbReference type="InterPro" id="IPR036852">
    <property type="entry name" value="Peptidase_S8/S53_dom_sf"/>
</dbReference>
<reference evidence="11" key="1">
    <citation type="journal article" date="2023" name="bioRxiv">
        <title>Improved chromosome-level genome assembly for marigold (Tagetes erecta).</title>
        <authorList>
            <person name="Jiang F."/>
            <person name="Yuan L."/>
            <person name="Wang S."/>
            <person name="Wang H."/>
            <person name="Xu D."/>
            <person name="Wang A."/>
            <person name="Fan W."/>
        </authorList>
    </citation>
    <scope>NUCLEOTIDE SEQUENCE</scope>
    <source>
        <strain evidence="11">WSJ</strain>
        <tissue evidence="11">Leaf</tissue>
    </source>
</reference>
<dbReference type="Gene3D" id="2.60.40.2310">
    <property type="match status" value="1"/>
</dbReference>
<feature type="domain" description="Subtilisin-like protease fibronectin type-III" evidence="10">
    <location>
        <begin position="587"/>
        <end position="686"/>
    </location>
</feature>
<evidence type="ECO:0000313" key="12">
    <source>
        <dbReference type="Proteomes" id="UP001229421"/>
    </source>
</evidence>
<evidence type="ECO:0000259" key="8">
    <source>
        <dbReference type="Pfam" id="PF00082"/>
    </source>
</evidence>
<feature type="domain" description="Inhibitor I9" evidence="9">
    <location>
        <begin position="9"/>
        <end position="66"/>
    </location>
</feature>
<dbReference type="SUPFAM" id="SSF52743">
    <property type="entry name" value="Subtilisin-like"/>
    <property type="match status" value="1"/>
</dbReference>
<dbReference type="AlphaFoldDB" id="A0AAD8NYR8"/>
<protein>
    <recommendedName>
        <fullName evidence="13">Cucumisin</fullName>
    </recommendedName>
</protein>
<sequence>MGSLPEGEYSPSSHHSQIIKQIVDPSFASKSLIRSYERSFNGFSAYLSEEEKDKLTRISGVVSVFPCQKSLLQTTRSWDFIGLSEKTERRPTVESEIIIGVIDSGVWPESESFNDNGFGPIPAKWKGVCDGGKDFVCNRKIIGARSFSVESKEVSARDITGHGTHVASILAGNPVKNANYYGLAHGTARGGVPSARLAIYKVCDPDCPDTNILSGFDHAIADGVDIISISINHDDPMELTFDPIAIGAFHALERGILTVNAAGNNGPSLFRMNSYAPWILHVGASDMDRRIVSKLLLGNNEIIMGNGVNGVASSDEVLPIVYGTEVTNSCSETNARNCVPQCLESRLVEKKIVLCDDQNTLLGSVKESGALGCIVQEATKKSFSTITPLPTIALSTNSINMIKAYKTSTKSPEVQILKSESVDQIGAPSIASFSARGPSIFMSDIIKPDVIAPGVEILAAFSPVASPSFDMSDKNSVKFSIISGTSMACPHVAAAAAFVKSFHPQWSPSAVKSALMTTALEFNASLYPEAEFAYGSGHINPLKAINPGLVYETSAYDYLKLWCNISRTPGSVIPTNANCSTKLTPKDINYPSMAVQVEMGHALAESFHRTVKNVGLTNSLYVASIEGDYSHLRISVEPNTLQFTSLNQKMDFVVTIKGKGLKQLTLKHMSLVWTDGFHKVRSPIVVYSLGRTSNGEKTPTPSRFQLTLVMFMITIILY</sequence>
<evidence type="ECO:0000256" key="7">
    <source>
        <dbReference type="PROSITE-ProRule" id="PRU01240"/>
    </source>
</evidence>
<dbReference type="EMBL" id="JAUHHV010000005">
    <property type="protein sequence ID" value="KAK1425824.1"/>
    <property type="molecule type" value="Genomic_DNA"/>
</dbReference>
<dbReference type="PROSITE" id="PS00137">
    <property type="entry name" value="SUBTILASE_HIS"/>
    <property type="match status" value="1"/>
</dbReference>
<accession>A0AAD8NYR8</accession>
<evidence type="ECO:0000256" key="3">
    <source>
        <dbReference type="ARBA" id="ARBA00022729"/>
    </source>
</evidence>
<dbReference type="Gene3D" id="3.30.70.80">
    <property type="entry name" value="Peptidase S8 propeptide/proteinase inhibitor I9"/>
    <property type="match status" value="1"/>
</dbReference>
<name>A0AAD8NYR8_TARER</name>
<feature type="active site" description="Charge relay system" evidence="6 7">
    <location>
        <position position="162"/>
    </location>
</feature>
<dbReference type="InterPro" id="IPR015500">
    <property type="entry name" value="Peptidase_S8_subtilisin-rel"/>
</dbReference>
<proteinExistence type="inferred from homology"/>
<evidence type="ECO:0000259" key="10">
    <source>
        <dbReference type="Pfam" id="PF17766"/>
    </source>
</evidence>
<dbReference type="Gene3D" id="3.40.50.200">
    <property type="entry name" value="Peptidase S8/S53 domain"/>
    <property type="match status" value="1"/>
</dbReference>
<dbReference type="CDD" id="cd02120">
    <property type="entry name" value="PA_subtilisin_like"/>
    <property type="match status" value="1"/>
</dbReference>
<dbReference type="Pfam" id="PF00082">
    <property type="entry name" value="Peptidase_S8"/>
    <property type="match status" value="1"/>
</dbReference>
<keyword evidence="12" id="KW-1185">Reference proteome</keyword>
<comment type="similarity">
    <text evidence="1 7">Belongs to the peptidase S8 family.</text>
</comment>
<comment type="caution">
    <text evidence="11">The sequence shown here is derived from an EMBL/GenBank/DDBJ whole genome shotgun (WGS) entry which is preliminary data.</text>
</comment>
<keyword evidence="3" id="KW-0732">Signal</keyword>
<feature type="active site" description="Charge relay system" evidence="6 7">
    <location>
        <position position="103"/>
    </location>
</feature>
<dbReference type="InterPro" id="IPR023828">
    <property type="entry name" value="Peptidase_S8_Ser-AS"/>
</dbReference>
<dbReference type="GO" id="GO:0004252">
    <property type="term" value="F:serine-type endopeptidase activity"/>
    <property type="evidence" value="ECO:0007669"/>
    <property type="project" value="UniProtKB-UniRule"/>
</dbReference>
<evidence type="ECO:0000259" key="9">
    <source>
        <dbReference type="Pfam" id="PF05922"/>
    </source>
</evidence>
<keyword evidence="5 7" id="KW-0720">Serine protease</keyword>
<dbReference type="GO" id="GO:0006508">
    <property type="term" value="P:proteolysis"/>
    <property type="evidence" value="ECO:0007669"/>
    <property type="project" value="UniProtKB-KW"/>
</dbReference>
<dbReference type="Pfam" id="PF17766">
    <property type="entry name" value="fn3_6"/>
    <property type="match status" value="1"/>
</dbReference>
<keyword evidence="2 7" id="KW-0645">Protease</keyword>
<organism evidence="11 12">
    <name type="scientific">Tagetes erecta</name>
    <name type="common">African marigold</name>
    <dbReference type="NCBI Taxonomy" id="13708"/>
    <lineage>
        <taxon>Eukaryota</taxon>
        <taxon>Viridiplantae</taxon>
        <taxon>Streptophyta</taxon>
        <taxon>Embryophyta</taxon>
        <taxon>Tracheophyta</taxon>
        <taxon>Spermatophyta</taxon>
        <taxon>Magnoliopsida</taxon>
        <taxon>eudicotyledons</taxon>
        <taxon>Gunneridae</taxon>
        <taxon>Pentapetalae</taxon>
        <taxon>asterids</taxon>
        <taxon>campanulids</taxon>
        <taxon>Asterales</taxon>
        <taxon>Asteraceae</taxon>
        <taxon>Asteroideae</taxon>
        <taxon>Heliantheae alliance</taxon>
        <taxon>Tageteae</taxon>
        <taxon>Tagetes</taxon>
    </lineage>
</organism>
<dbReference type="InterPro" id="IPR022398">
    <property type="entry name" value="Peptidase_S8_His-AS"/>
</dbReference>
<dbReference type="CDD" id="cd04852">
    <property type="entry name" value="Peptidases_S8_3"/>
    <property type="match status" value="1"/>
</dbReference>
<dbReference type="Proteomes" id="UP001229421">
    <property type="component" value="Unassembled WGS sequence"/>
</dbReference>
<dbReference type="Gene3D" id="3.50.30.30">
    <property type="match status" value="1"/>
</dbReference>
<dbReference type="PROSITE" id="PS00138">
    <property type="entry name" value="SUBTILASE_SER"/>
    <property type="match status" value="1"/>
</dbReference>
<dbReference type="InterPro" id="IPR000209">
    <property type="entry name" value="Peptidase_S8/S53_dom"/>
</dbReference>
<gene>
    <name evidence="11" type="ORF">QVD17_21185</name>
</gene>
<evidence type="ECO:0000256" key="4">
    <source>
        <dbReference type="ARBA" id="ARBA00022801"/>
    </source>
</evidence>
<dbReference type="PROSITE" id="PS51892">
    <property type="entry name" value="SUBTILASE"/>
    <property type="match status" value="1"/>
</dbReference>
<dbReference type="Pfam" id="PF05922">
    <property type="entry name" value="Inhibitor_I9"/>
    <property type="match status" value="1"/>
</dbReference>
<evidence type="ECO:0000256" key="2">
    <source>
        <dbReference type="ARBA" id="ARBA00022670"/>
    </source>
</evidence>
<evidence type="ECO:0008006" key="13">
    <source>
        <dbReference type="Google" id="ProtNLM"/>
    </source>
</evidence>
<dbReference type="InterPro" id="IPR041469">
    <property type="entry name" value="Subtilisin-like_FN3"/>
</dbReference>
<dbReference type="PANTHER" id="PTHR10795">
    <property type="entry name" value="PROPROTEIN CONVERTASE SUBTILISIN/KEXIN"/>
    <property type="match status" value="1"/>
</dbReference>
<evidence type="ECO:0000313" key="11">
    <source>
        <dbReference type="EMBL" id="KAK1425824.1"/>
    </source>
</evidence>
<dbReference type="InterPro" id="IPR010259">
    <property type="entry name" value="S8pro/Inhibitor_I9"/>
</dbReference>
<keyword evidence="4 7" id="KW-0378">Hydrolase</keyword>
<evidence type="ECO:0000256" key="1">
    <source>
        <dbReference type="ARBA" id="ARBA00011073"/>
    </source>
</evidence>
<dbReference type="InterPro" id="IPR037045">
    <property type="entry name" value="S8pro/Inhibitor_I9_sf"/>
</dbReference>
<dbReference type="InterPro" id="IPR034197">
    <property type="entry name" value="Peptidases_S8_3"/>
</dbReference>
<feature type="active site" description="Charge relay system" evidence="6 7">
    <location>
        <position position="486"/>
    </location>
</feature>
<evidence type="ECO:0000256" key="6">
    <source>
        <dbReference type="PIRSR" id="PIRSR615500-1"/>
    </source>
</evidence>
<feature type="domain" description="Peptidase S8/S53" evidence="8">
    <location>
        <begin position="95"/>
        <end position="537"/>
    </location>
</feature>
<dbReference type="InterPro" id="IPR045051">
    <property type="entry name" value="SBT"/>
</dbReference>
<dbReference type="PRINTS" id="PR00723">
    <property type="entry name" value="SUBTILISIN"/>
</dbReference>